<gene>
    <name evidence="4" type="ORF">SAMN06273572_102263</name>
</gene>
<dbReference type="EMBL" id="OCTN01000002">
    <property type="protein sequence ID" value="SOH93586.1"/>
    <property type="molecule type" value="Genomic_DNA"/>
</dbReference>
<dbReference type="PROSITE" id="PS00211">
    <property type="entry name" value="ABC_TRANSPORTER_1"/>
    <property type="match status" value="1"/>
</dbReference>
<protein>
    <submittedName>
        <fullName evidence="4">ABC transporter</fullName>
    </submittedName>
</protein>
<proteinExistence type="predicted"/>
<name>A0A2C9CQF2_9RHOB</name>
<dbReference type="InterPro" id="IPR003439">
    <property type="entry name" value="ABC_transporter-like_ATP-bd"/>
</dbReference>
<dbReference type="Gene3D" id="3.40.50.300">
    <property type="entry name" value="P-loop containing nucleotide triphosphate hydrolases"/>
    <property type="match status" value="1"/>
</dbReference>
<dbReference type="SMART" id="SM00382">
    <property type="entry name" value="AAA"/>
    <property type="match status" value="1"/>
</dbReference>
<organism evidence="4 5">
    <name type="scientific">Pontivivens marinum</name>
    <dbReference type="NCBI Taxonomy" id="1690039"/>
    <lineage>
        <taxon>Bacteria</taxon>
        <taxon>Pseudomonadati</taxon>
        <taxon>Pseudomonadota</taxon>
        <taxon>Alphaproteobacteria</taxon>
        <taxon>Rhodobacterales</taxon>
        <taxon>Paracoccaceae</taxon>
        <taxon>Pontivivens</taxon>
    </lineage>
</organism>
<dbReference type="GO" id="GO:0016887">
    <property type="term" value="F:ATP hydrolysis activity"/>
    <property type="evidence" value="ECO:0007669"/>
    <property type="project" value="InterPro"/>
</dbReference>
<dbReference type="AlphaFoldDB" id="A0A2C9CQF2"/>
<evidence type="ECO:0000256" key="1">
    <source>
        <dbReference type="ARBA" id="ARBA00022741"/>
    </source>
</evidence>
<feature type="domain" description="ABC transporter" evidence="3">
    <location>
        <begin position="4"/>
        <end position="197"/>
    </location>
</feature>
<evidence type="ECO:0000256" key="2">
    <source>
        <dbReference type="ARBA" id="ARBA00022840"/>
    </source>
</evidence>
<accession>A0A2C9CQF2</accession>
<dbReference type="SUPFAM" id="SSF52540">
    <property type="entry name" value="P-loop containing nucleoside triphosphate hydrolases"/>
    <property type="match status" value="1"/>
</dbReference>
<evidence type="ECO:0000259" key="3">
    <source>
        <dbReference type="PROSITE" id="PS50893"/>
    </source>
</evidence>
<dbReference type="Proteomes" id="UP000220034">
    <property type="component" value="Unassembled WGS sequence"/>
</dbReference>
<reference evidence="5" key="1">
    <citation type="submission" date="2017-09" db="EMBL/GenBank/DDBJ databases">
        <authorList>
            <person name="Varghese N."/>
            <person name="Submissions S."/>
        </authorList>
    </citation>
    <scope>NUCLEOTIDE SEQUENCE [LARGE SCALE GENOMIC DNA]</scope>
    <source>
        <strain evidence="5">C7</strain>
    </source>
</reference>
<dbReference type="InterPro" id="IPR003593">
    <property type="entry name" value="AAA+_ATPase"/>
</dbReference>
<keyword evidence="1" id="KW-0547">Nucleotide-binding</keyword>
<evidence type="ECO:0000313" key="4">
    <source>
        <dbReference type="EMBL" id="SOH93586.1"/>
    </source>
</evidence>
<dbReference type="Pfam" id="PF00005">
    <property type="entry name" value="ABC_tran"/>
    <property type="match status" value="1"/>
</dbReference>
<keyword evidence="2" id="KW-0067">ATP-binding</keyword>
<dbReference type="PROSITE" id="PS50893">
    <property type="entry name" value="ABC_TRANSPORTER_2"/>
    <property type="match status" value="1"/>
</dbReference>
<keyword evidence="5" id="KW-1185">Reference proteome</keyword>
<dbReference type="RefSeq" id="WP_180955917.1">
    <property type="nucleotide sequence ID" value="NZ_OCTN01000002.1"/>
</dbReference>
<sequence>MSMLQVKAQIERNGYTLALDFASDAQITMLQGPSGAGKTLTLHLIAGLLSAPNAQVILDGCDLSAVPAQDRGFSMAFQEPRLFPHLSVRRNILYARRNKGALPALAQALDITELLDRRPADLSGGQAQRVSLARALLADSALTLLDEPFTGLDIARRDAVISLLANSNRRVVLVSHDPDDAIRLNAKIVHVSNGVAR</sequence>
<dbReference type="InterPro" id="IPR027417">
    <property type="entry name" value="P-loop_NTPase"/>
</dbReference>
<evidence type="ECO:0000313" key="5">
    <source>
        <dbReference type="Proteomes" id="UP000220034"/>
    </source>
</evidence>
<dbReference type="PANTHER" id="PTHR43514:SF4">
    <property type="entry name" value="ABC TRANSPORTER I FAMILY MEMBER 10"/>
    <property type="match status" value="1"/>
</dbReference>
<dbReference type="PANTHER" id="PTHR43514">
    <property type="entry name" value="ABC TRANSPORTER I FAMILY MEMBER 10"/>
    <property type="match status" value="1"/>
</dbReference>
<dbReference type="InterPro" id="IPR050334">
    <property type="entry name" value="Molybdenum_import_ModC"/>
</dbReference>
<dbReference type="InterPro" id="IPR017871">
    <property type="entry name" value="ABC_transporter-like_CS"/>
</dbReference>
<dbReference type="GO" id="GO:0005524">
    <property type="term" value="F:ATP binding"/>
    <property type="evidence" value="ECO:0007669"/>
    <property type="project" value="UniProtKB-KW"/>
</dbReference>